<dbReference type="Gene3D" id="1.20.140.70">
    <property type="entry name" value="Oligopeptidase f, N-terminal domain"/>
    <property type="match status" value="1"/>
</dbReference>
<dbReference type="CDD" id="cd09607">
    <property type="entry name" value="M3B_PepF"/>
    <property type="match status" value="1"/>
</dbReference>
<organism evidence="9 10">
    <name type="scientific">Brochothrix thermosphacta</name>
    <name type="common">Microbacterium thermosphactum</name>
    <dbReference type="NCBI Taxonomy" id="2756"/>
    <lineage>
        <taxon>Bacteria</taxon>
        <taxon>Bacillati</taxon>
        <taxon>Bacillota</taxon>
        <taxon>Bacilli</taxon>
        <taxon>Bacillales</taxon>
        <taxon>Listeriaceae</taxon>
        <taxon>Brochothrix</taxon>
    </lineage>
</organism>
<dbReference type="Proteomes" id="UP000243591">
    <property type="component" value="Chromosome"/>
</dbReference>
<keyword evidence="3 6" id="KW-0378">Hydrolase</keyword>
<keyword evidence="2 6" id="KW-0479">Metal-binding</keyword>
<evidence type="ECO:0000313" key="9">
    <source>
        <dbReference type="EMBL" id="ATF26700.1"/>
    </source>
</evidence>
<keyword evidence="10" id="KW-1185">Reference proteome</keyword>
<comment type="similarity">
    <text evidence="6">Belongs to the peptidase M3 family.</text>
</comment>
<evidence type="ECO:0000259" key="8">
    <source>
        <dbReference type="Pfam" id="PF08439"/>
    </source>
</evidence>
<dbReference type="STRING" id="2756.BFR44_10760"/>
<dbReference type="OrthoDB" id="9769691at2"/>
<dbReference type="InterPro" id="IPR011977">
    <property type="entry name" value="Pept_M3B_clade3"/>
</dbReference>
<evidence type="ECO:0000256" key="4">
    <source>
        <dbReference type="ARBA" id="ARBA00022833"/>
    </source>
</evidence>
<dbReference type="Gene3D" id="1.10.1370.20">
    <property type="entry name" value="Oligoendopeptidase f, C-terminal domain"/>
    <property type="match status" value="1"/>
</dbReference>
<keyword evidence="5 6" id="KW-0482">Metalloprotease</keyword>
<evidence type="ECO:0000256" key="1">
    <source>
        <dbReference type="ARBA" id="ARBA00022670"/>
    </source>
</evidence>
<keyword evidence="1 6" id="KW-0645">Protease</keyword>
<dbReference type="PANTHER" id="PTHR34217">
    <property type="entry name" value="METAL-DEPENDENT CARBOXYPEPTIDASE"/>
    <property type="match status" value="1"/>
</dbReference>
<proteinExistence type="inferred from homology"/>
<dbReference type="RefSeq" id="WP_069125299.1">
    <property type="nucleotide sequence ID" value="NZ_CP023483.1"/>
</dbReference>
<dbReference type="KEGG" id="bths:CNY62_10055"/>
<feature type="domain" description="Peptidase M3A/M3B catalytic" evidence="7">
    <location>
        <begin position="200"/>
        <end position="580"/>
    </location>
</feature>
<evidence type="ECO:0000259" key="7">
    <source>
        <dbReference type="Pfam" id="PF01432"/>
    </source>
</evidence>
<reference evidence="9 10" key="1">
    <citation type="submission" date="2017-09" db="EMBL/GenBank/DDBJ databases">
        <title>Complete Genome Sequences of Two Strains of the Meat Spoilage Bacterium Brochothrix thermosphacta Isolated from Ground Chicken.</title>
        <authorList>
            <person name="Paoli G.C."/>
            <person name="Wijey C."/>
            <person name="Chen C.-Y."/>
            <person name="Nguyen L."/>
            <person name="Yan X."/>
            <person name="Irwin P.L."/>
        </authorList>
    </citation>
    <scope>NUCLEOTIDE SEQUENCE [LARGE SCALE GENOMIC DNA]</scope>
    <source>
        <strain evidence="9 10">BI</strain>
    </source>
</reference>
<dbReference type="GO" id="GO:0006508">
    <property type="term" value="P:proteolysis"/>
    <property type="evidence" value="ECO:0007669"/>
    <property type="project" value="UniProtKB-KW"/>
</dbReference>
<dbReference type="GO" id="GO:0004222">
    <property type="term" value="F:metalloendopeptidase activity"/>
    <property type="evidence" value="ECO:0007669"/>
    <property type="project" value="InterPro"/>
</dbReference>
<keyword evidence="4 6" id="KW-0862">Zinc</keyword>
<dbReference type="Pfam" id="PF08439">
    <property type="entry name" value="Peptidase_M3_N"/>
    <property type="match status" value="1"/>
</dbReference>
<evidence type="ECO:0000256" key="5">
    <source>
        <dbReference type="ARBA" id="ARBA00023049"/>
    </source>
</evidence>
<dbReference type="InterPro" id="IPR013647">
    <property type="entry name" value="OligopepF_N_dom"/>
</dbReference>
<dbReference type="SUPFAM" id="SSF55486">
    <property type="entry name" value="Metalloproteases ('zincins'), catalytic domain"/>
    <property type="match status" value="1"/>
</dbReference>
<feature type="domain" description="Oligopeptidase F N-terminal" evidence="8">
    <location>
        <begin position="116"/>
        <end position="180"/>
    </location>
</feature>
<dbReference type="GO" id="GO:0046872">
    <property type="term" value="F:metal ion binding"/>
    <property type="evidence" value="ECO:0007669"/>
    <property type="project" value="UniProtKB-UniRule"/>
</dbReference>
<evidence type="ECO:0000256" key="2">
    <source>
        <dbReference type="ARBA" id="ARBA00022723"/>
    </source>
</evidence>
<evidence type="ECO:0000256" key="6">
    <source>
        <dbReference type="RuleBase" id="RU003435"/>
    </source>
</evidence>
<dbReference type="AlphaFoldDB" id="A0A1D2LZ55"/>
<dbReference type="PANTHER" id="PTHR34217:SF1">
    <property type="entry name" value="CARBOXYPEPTIDASE 1"/>
    <property type="match status" value="1"/>
</dbReference>
<protein>
    <submittedName>
        <fullName evidence="9">Oligoendopeptidase</fullName>
    </submittedName>
</protein>
<accession>A0A1D2LZ55</accession>
<evidence type="ECO:0000256" key="3">
    <source>
        <dbReference type="ARBA" id="ARBA00022801"/>
    </source>
</evidence>
<dbReference type="InterPro" id="IPR001333">
    <property type="entry name" value="Peptidase_M32_Taq"/>
</dbReference>
<gene>
    <name evidence="9" type="ORF">CNY62_10055</name>
</gene>
<dbReference type="NCBIfam" id="TIGR02290">
    <property type="entry name" value="M3_fam_3"/>
    <property type="match status" value="1"/>
</dbReference>
<dbReference type="Pfam" id="PF01432">
    <property type="entry name" value="Peptidase_M3"/>
    <property type="match status" value="1"/>
</dbReference>
<comment type="cofactor">
    <cofactor evidence="6">
        <name>Zn(2+)</name>
        <dbReference type="ChEBI" id="CHEBI:29105"/>
    </cofactor>
    <text evidence="6">Binds 1 zinc ion.</text>
</comment>
<name>A0A1D2LZ55_BROTH</name>
<dbReference type="EMBL" id="CP023483">
    <property type="protein sequence ID" value="ATF26700.1"/>
    <property type="molecule type" value="Genomic_DNA"/>
</dbReference>
<dbReference type="GO" id="GO:0004181">
    <property type="term" value="F:metallocarboxypeptidase activity"/>
    <property type="evidence" value="ECO:0007669"/>
    <property type="project" value="InterPro"/>
</dbReference>
<dbReference type="InterPro" id="IPR042088">
    <property type="entry name" value="OligoPept_F_C"/>
</dbReference>
<evidence type="ECO:0000313" key="10">
    <source>
        <dbReference type="Proteomes" id="UP000243591"/>
    </source>
</evidence>
<dbReference type="InterPro" id="IPR034006">
    <property type="entry name" value="M3B_PepF_2"/>
</dbReference>
<dbReference type="InterPro" id="IPR001567">
    <property type="entry name" value="Pept_M3A_M3B_dom"/>
</dbReference>
<sequence length="595" mass="67583">MSKKNYSLSWDIDSFFKGGSHSAELQAKLEQTSKELAAFTTAVSEWDGQDYTVFTELTSSYANLGMATFQMGSFVECFSAADASDTYSDTLLNRLGSLNATLQNASNELSKKTTLLSDEHWQQWLETDALKEIAFVLDELRTNQTFLLSDKEETLINNLSVDGYAGWSAHYDTLVHSMRFDVVNEQGEAVSLSAGQTDNLLNSANYDVRHNAFKVWEQTWQEKGALFADTLNHLIGFRLAKYQAREWDILDESLRLNRLEEATLNSIWDVVSNNKAPVLAFLERKAKMLNLDKLGWVDVEAPLTLTDTQTTLTFQEGAEFIEEHFAKFSPKMAEFARNAFENNWIEAEDRDNKRPGGFCTEFPEDGESRIFMTYDGSANTISTLAHELGHAFHSHVMRDQSPLNRDYAMNVAETASTFAEILISDAAIKVAASKEEHIQLLEDKIQHSVAFFMNIHSRFLFEKRFHKARLDGAVTVEGLNKLMEDAQKEAYVDSLKDYHPTFWQSKLHFYIDDIPFYNYPYTFGFLFSAGIYAHAGTVEGSYEDAYIALLQDTGSMTTEELAQKHLNVDLTKPDFWQAAVDIILKDIDEFLELTK</sequence>